<protein>
    <submittedName>
        <fullName evidence="2">Endonuclease</fullName>
    </submittedName>
</protein>
<dbReference type="InterPro" id="IPR011335">
    <property type="entry name" value="Restrct_endonuc-II-like"/>
</dbReference>
<sequence>MKNLFDTLLNKKQKTVPFQYEQADIDIFVNPIPRKDSPHNKQLNSLLERLYQYNGYLTEITEGVGDRGADLIVHKNNIKTAIQVKRFDPLLKNRNISQDVLDKLMSAKHVYKADKLILLTTAYFVSHIKQEAKIRDIELIDREKLFTFLAKASPEFLTAIAYQYSIKDFPTCPYCNEGKLIVEHSSKNKKYYYRCLKCKKSPSLYEIEKLIKRRY</sequence>
<organism evidence="2 3">
    <name type="scientific">Listeria fleischmannii FSL S10-1203</name>
    <dbReference type="NCBI Taxonomy" id="1265822"/>
    <lineage>
        <taxon>Bacteria</taxon>
        <taxon>Bacillati</taxon>
        <taxon>Bacillota</taxon>
        <taxon>Bacilli</taxon>
        <taxon>Bacillales</taxon>
        <taxon>Listeriaceae</taxon>
        <taxon>Listeria</taxon>
    </lineage>
</organism>
<feature type="domain" description="Restriction endonuclease type IV Mrr" evidence="1">
    <location>
        <begin position="40"/>
        <end position="148"/>
    </location>
</feature>
<name>W7D8A3_9LIST</name>
<evidence type="ECO:0000313" key="3">
    <source>
        <dbReference type="Proteomes" id="UP000019241"/>
    </source>
</evidence>
<dbReference type="Pfam" id="PF04471">
    <property type="entry name" value="Mrr_cat"/>
    <property type="match status" value="1"/>
</dbReference>
<dbReference type="InterPro" id="IPR007560">
    <property type="entry name" value="Restrct_endonuc_IV_Mrr"/>
</dbReference>
<dbReference type="EMBL" id="AODM01000058">
    <property type="protein sequence ID" value="EUJ48699.1"/>
    <property type="molecule type" value="Genomic_DNA"/>
</dbReference>
<gene>
    <name evidence="2" type="ORF">MCOL2_17177</name>
</gene>
<keyword evidence="2" id="KW-0378">Hydrolase</keyword>
<dbReference type="AlphaFoldDB" id="W7D8A3"/>
<reference evidence="2 3" key="1">
    <citation type="submission" date="2012-12" db="EMBL/GenBank/DDBJ databases">
        <title>Novel taxa of Listeriaceae from agricultural environments in the United States.</title>
        <authorList>
            <person name="den Bakker H.C."/>
            <person name="Allred A."/>
            <person name="Warchocki S."/>
            <person name="Wright E.M."/>
            <person name="Burrell A."/>
            <person name="Nightingale K.K."/>
            <person name="Kephart D."/>
            <person name="Wiedmann M."/>
        </authorList>
    </citation>
    <scope>NUCLEOTIDE SEQUENCE [LARGE SCALE GENOMIC DNA]</scope>
    <source>
        <strain evidence="2 3">FSL S10-1203</strain>
    </source>
</reference>
<dbReference type="PANTHER" id="PTHR30015:SF6">
    <property type="entry name" value="SLL1429 PROTEIN"/>
    <property type="match status" value="1"/>
</dbReference>
<comment type="caution">
    <text evidence="2">The sequence shown here is derived from an EMBL/GenBank/DDBJ whole genome shotgun (WGS) entry which is preliminary data.</text>
</comment>
<dbReference type="InterPro" id="IPR052906">
    <property type="entry name" value="Type_IV_Methyl-Rstrct_Enzyme"/>
</dbReference>
<dbReference type="PATRIC" id="fig|1265822.4.peg.3497"/>
<dbReference type="RefSeq" id="WP_036064718.1">
    <property type="nucleotide sequence ID" value="NZ_AODM01000058.1"/>
</dbReference>
<proteinExistence type="predicted"/>
<dbReference type="Gene3D" id="3.40.1350.10">
    <property type="match status" value="1"/>
</dbReference>
<keyword evidence="2" id="KW-0255">Endonuclease</keyword>
<evidence type="ECO:0000259" key="1">
    <source>
        <dbReference type="Pfam" id="PF04471"/>
    </source>
</evidence>
<evidence type="ECO:0000313" key="2">
    <source>
        <dbReference type="EMBL" id="EUJ48699.1"/>
    </source>
</evidence>
<accession>W7D8A3</accession>
<dbReference type="SUPFAM" id="SSF52980">
    <property type="entry name" value="Restriction endonuclease-like"/>
    <property type="match status" value="1"/>
</dbReference>
<keyword evidence="2" id="KW-0540">Nuclease</keyword>
<dbReference type="GO" id="GO:0015666">
    <property type="term" value="F:restriction endodeoxyribonuclease activity"/>
    <property type="evidence" value="ECO:0007669"/>
    <property type="project" value="TreeGrafter"/>
</dbReference>
<dbReference type="GO" id="GO:0003677">
    <property type="term" value="F:DNA binding"/>
    <property type="evidence" value="ECO:0007669"/>
    <property type="project" value="InterPro"/>
</dbReference>
<dbReference type="GO" id="GO:0009307">
    <property type="term" value="P:DNA restriction-modification system"/>
    <property type="evidence" value="ECO:0007669"/>
    <property type="project" value="InterPro"/>
</dbReference>
<dbReference type="PANTHER" id="PTHR30015">
    <property type="entry name" value="MRR RESTRICTION SYSTEM PROTEIN"/>
    <property type="match status" value="1"/>
</dbReference>
<dbReference type="InterPro" id="IPR011856">
    <property type="entry name" value="tRNA_endonuc-like_dom_sf"/>
</dbReference>
<dbReference type="Proteomes" id="UP000019241">
    <property type="component" value="Unassembled WGS sequence"/>
</dbReference>